<evidence type="ECO:0000313" key="4">
    <source>
        <dbReference type="Proteomes" id="UP000317093"/>
    </source>
</evidence>
<dbReference type="PANTHER" id="PTHR30093:SF2">
    <property type="entry name" value="TYPE II SECRETION SYSTEM PROTEIN H"/>
    <property type="match status" value="1"/>
</dbReference>
<organism evidence="3 4">
    <name type="scientific">Kolteria novifilia</name>
    <dbReference type="NCBI Taxonomy" id="2527975"/>
    <lineage>
        <taxon>Bacteria</taxon>
        <taxon>Pseudomonadati</taxon>
        <taxon>Planctomycetota</taxon>
        <taxon>Planctomycetia</taxon>
        <taxon>Kolteriales</taxon>
        <taxon>Kolteriaceae</taxon>
        <taxon>Kolteria</taxon>
    </lineage>
</organism>
<protein>
    <submittedName>
        <fullName evidence="3">Type II secretion system protein G</fullName>
    </submittedName>
</protein>
<keyword evidence="4" id="KW-1185">Reference proteome</keyword>
<dbReference type="InterPro" id="IPR011453">
    <property type="entry name" value="DUF1559"/>
</dbReference>
<dbReference type="PANTHER" id="PTHR30093">
    <property type="entry name" value="GENERAL SECRETION PATHWAY PROTEIN G"/>
    <property type="match status" value="1"/>
</dbReference>
<name>A0A518B458_9BACT</name>
<accession>A0A518B458</accession>
<dbReference type="SUPFAM" id="SSF54523">
    <property type="entry name" value="Pili subunits"/>
    <property type="match status" value="1"/>
</dbReference>
<dbReference type="InterPro" id="IPR027558">
    <property type="entry name" value="Pre_pil_HX9DG_C"/>
</dbReference>
<evidence type="ECO:0000256" key="1">
    <source>
        <dbReference type="SAM" id="MobiDB-lite"/>
    </source>
</evidence>
<evidence type="ECO:0000313" key="3">
    <source>
        <dbReference type="EMBL" id="QDU61771.1"/>
    </source>
</evidence>
<dbReference type="InterPro" id="IPR012902">
    <property type="entry name" value="N_methyl_site"/>
</dbReference>
<reference evidence="3 4" key="1">
    <citation type="submission" date="2019-02" db="EMBL/GenBank/DDBJ databases">
        <title>Deep-cultivation of Planctomycetes and their phenomic and genomic characterization uncovers novel biology.</title>
        <authorList>
            <person name="Wiegand S."/>
            <person name="Jogler M."/>
            <person name="Boedeker C."/>
            <person name="Pinto D."/>
            <person name="Vollmers J."/>
            <person name="Rivas-Marin E."/>
            <person name="Kohn T."/>
            <person name="Peeters S.H."/>
            <person name="Heuer A."/>
            <person name="Rast P."/>
            <person name="Oberbeckmann S."/>
            <person name="Bunk B."/>
            <person name="Jeske O."/>
            <person name="Meyerdierks A."/>
            <person name="Storesund J.E."/>
            <person name="Kallscheuer N."/>
            <person name="Luecker S."/>
            <person name="Lage O.M."/>
            <person name="Pohl T."/>
            <person name="Merkel B.J."/>
            <person name="Hornburger P."/>
            <person name="Mueller R.-W."/>
            <person name="Bruemmer F."/>
            <person name="Labrenz M."/>
            <person name="Spormann A.M."/>
            <person name="Op den Camp H."/>
            <person name="Overmann J."/>
            <person name="Amann R."/>
            <person name="Jetten M.S.M."/>
            <person name="Mascher T."/>
            <person name="Medema M.H."/>
            <person name="Devos D.P."/>
            <person name="Kaster A.-K."/>
            <person name="Ovreas L."/>
            <person name="Rohde M."/>
            <person name="Galperin M.Y."/>
            <person name="Jogler C."/>
        </authorList>
    </citation>
    <scope>NUCLEOTIDE SEQUENCE [LARGE SCALE GENOMIC DNA]</scope>
    <source>
        <strain evidence="3 4">Pan216</strain>
    </source>
</reference>
<dbReference type="InterPro" id="IPR045584">
    <property type="entry name" value="Pilin-like"/>
</dbReference>
<dbReference type="Gene3D" id="3.30.700.10">
    <property type="entry name" value="Glycoprotein, Type 4 Pilin"/>
    <property type="match status" value="1"/>
</dbReference>
<dbReference type="NCBIfam" id="TIGR04294">
    <property type="entry name" value="pre_pil_HX9DG"/>
    <property type="match status" value="1"/>
</dbReference>
<dbReference type="Pfam" id="PF07596">
    <property type="entry name" value="SBP_bac_10"/>
    <property type="match status" value="1"/>
</dbReference>
<sequence>MLRRRAFTLVELLVVIAIIGILVALLLPAVQQAREAARRSQCQNHLKQIGLALENYESTHNIYPPGRLSCDGTSSAPCTTLRSHERQGTGGLVFLLPELDRQALYDSFNLKVGLYHSSGSPFVSTWEAMNTTALRTTVQIYVCPSDTFNRLNSAQRAVGSYAFVTGTNGPSQGINSAVKFFNNGPFYYVSGTRRADIKDGLTKTMMVGEVVAPDTPESSNTWTLGSRHQDSLRSTNNPLNTLPEEGITFDSYGTLVNGAFASRHPGGGHFVFGDGSVAFLSEEMDLGVYRALSTIKKGELIDGNAY</sequence>
<dbReference type="NCBIfam" id="TIGR02532">
    <property type="entry name" value="IV_pilin_GFxxxE"/>
    <property type="match status" value="1"/>
</dbReference>
<feature type="domain" description="DUF1559" evidence="2">
    <location>
        <begin position="31"/>
        <end position="286"/>
    </location>
</feature>
<dbReference type="Proteomes" id="UP000317093">
    <property type="component" value="Chromosome"/>
</dbReference>
<gene>
    <name evidence="3" type="primary">pulG_7</name>
    <name evidence="3" type="ORF">Pan216_26360</name>
</gene>
<feature type="compositionally biased region" description="Polar residues" evidence="1">
    <location>
        <begin position="216"/>
        <end position="239"/>
    </location>
</feature>
<dbReference type="RefSeq" id="WP_419193589.1">
    <property type="nucleotide sequence ID" value="NZ_CP036279.1"/>
</dbReference>
<dbReference type="Pfam" id="PF07963">
    <property type="entry name" value="N_methyl"/>
    <property type="match status" value="1"/>
</dbReference>
<dbReference type="EMBL" id="CP036279">
    <property type="protein sequence ID" value="QDU61771.1"/>
    <property type="molecule type" value="Genomic_DNA"/>
</dbReference>
<dbReference type="KEGG" id="knv:Pan216_26360"/>
<feature type="region of interest" description="Disordered" evidence="1">
    <location>
        <begin position="214"/>
        <end position="239"/>
    </location>
</feature>
<proteinExistence type="predicted"/>
<evidence type="ECO:0000259" key="2">
    <source>
        <dbReference type="Pfam" id="PF07596"/>
    </source>
</evidence>
<dbReference type="AlphaFoldDB" id="A0A518B458"/>